<feature type="domain" description="Carboxylesterase type B" evidence="5">
    <location>
        <begin position="2"/>
        <end position="151"/>
    </location>
</feature>
<dbReference type="PaxDb" id="6945-B7QL28"/>
<dbReference type="EMBL" id="DS963588">
    <property type="protein sequence ID" value="EEC19550.1"/>
    <property type="molecule type" value="Genomic_DNA"/>
</dbReference>
<dbReference type="EnsemblMetazoa" id="ISCW023615-RA">
    <property type="protein sequence ID" value="ISCW023615-PA"/>
    <property type="gene ID" value="ISCW023615"/>
</dbReference>
<organism>
    <name type="scientific">Ixodes scapularis</name>
    <name type="common">Black-legged tick</name>
    <name type="synonym">Deer tick</name>
    <dbReference type="NCBI Taxonomy" id="6945"/>
    <lineage>
        <taxon>Eukaryota</taxon>
        <taxon>Metazoa</taxon>
        <taxon>Ecdysozoa</taxon>
        <taxon>Arthropoda</taxon>
        <taxon>Chelicerata</taxon>
        <taxon>Arachnida</taxon>
        <taxon>Acari</taxon>
        <taxon>Parasitiformes</taxon>
        <taxon>Ixodida</taxon>
        <taxon>Ixodoidea</taxon>
        <taxon>Ixodidae</taxon>
        <taxon>Ixodinae</taxon>
        <taxon>Ixodes</taxon>
    </lineage>
</organism>
<evidence type="ECO:0000313" key="8">
    <source>
        <dbReference type="Proteomes" id="UP000001555"/>
    </source>
</evidence>
<dbReference type="PANTHER" id="PTHR43918">
    <property type="entry name" value="ACETYLCHOLINESTERASE"/>
    <property type="match status" value="1"/>
</dbReference>
<dbReference type="HOGENOM" id="CLU_1697483_0_0_1"/>
<dbReference type="GO" id="GO:0003990">
    <property type="term" value="F:acetylcholinesterase activity"/>
    <property type="evidence" value="ECO:0007669"/>
    <property type="project" value="UniProtKB-EC"/>
</dbReference>
<dbReference type="VEuPathDB" id="VectorBase:ISCI023615"/>
<keyword evidence="2" id="KW-0719">Serine esterase</keyword>
<dbReference type="Gene3D" id="3.40.50.1820">
    <property type="entry name" value="alpha/beta hydrolase"/>
    <property type="match status" value="1"/>
</dbReference>
<name>B7QL28_IXOSC</name>
<protein>
    <submittedName>
        <fullName evidence="6 7">Esterase, putative</fullName>
        <ecNumber evidence="6">3.1.1.7</ecNumber>
    </submittedName>
</protein>
<reference evidence="7" key="2">
    <citation type="submission" date="2020-05" db="UniProtKB">
        <authorList>
            <consortium name="EnsemblMetazoa"/>
        </authorList>
    </citation>
    <scope>IDENTIFICATION</scope>
    <source>
        <strain evidence="7">wikel</strain>
    </source>
</reference>
<evidence type="ECO:0000313" key="6">
    <source>
        <dbReference type="EMBL" id="EEC19550.1"/>
    </source>
</evidence>
<keyword evidence="4" id="KW-0325">Glycoprotein</keyword>
<dbReference type="EC" id="3.1.1.7" evidence="6"/>
<dbReference type="InterPro" id="IPR002018">
    <property type="entry name" value="CarbesteraseB"/>
</dbReference>
<keyword evidence="8" id="KW-1185">Reference proteome</keyword>
<evidence type="ECO:0000256" key="2">
    <source>
        <dbReference type="ARBA" id="ARBA00022487"/>
    </source>
</evidence>
<accession>B7QL28</accession>
<dbReference type="AlphaFoldDB" id="B7QL28"/>
<reference evidence="6 8" key="1">
    <citation type="submission" date="2008-03" db="EMBL/GenBank/DDBJ databases">
        <title>Annotation of Ixodes scapularis.</title>
        <authorList>
            <consortium name="Ixodes scapularis Genome Project Consortium"/>
            <person name="Caler E."/>
            <person name="Hannick L.I."/>
            <person name="Bidwell S."/>
            <person name="Joardar V."/>
            <person name="Thiagarajan M."/>
            <person name="Amedeo P."/>
            <person name="Galinsky K.J."/>
            <person name="Schobel S."/>
            <person name="Inman J."/>
            <person name="Hostetler J."/>
            <person name="Miller J."/>
            <person name="Hammond M."/>
            <person name="Megy K."/>
            <person name="Lawson D."/>
            <person name="Kodira C."/>
            <person name="Sutton G."/>
            <person name="Meyer J."/>
            <person name="Hill C.A."/>
            <person name="Birren B."/>
            <person name="Nene V."/>
            <person name="Collins F."/>
            <person name="Alarcon-Chaidez F."/>
            <person name="Wikel S."/>
            <person name="Strausberg R."/>
        </authorList>
    </citation>
    <scope>NUCLEOTIDE SEQUENCE [LARGE SCALE GENOMIC DNA]</scope>
    <source>
        <strain evidence="8">Wikel</strain>
        <strain evidence="6">Wikel colony</strain>
    </source>
</reference>
<keyword evidence="3 6" id="KW-0378">Hydrolase</keyword>
<dbReference type="Pfam" id="PF00135">
    <property type="entry name" value="COesterase"/>
    <property type="match status" value="1"/>
</dbReference>
<evidence type="ECO:0000256" key="3">
    <source>
        <dbReference type="ARBA" id="ARBA00022801"/>
    </source>
</evidence>
<dbReference type="SUPFAM" id="SSF53474">
    <property type="entry name" value="alpha/beta-Hydrolases"/>
    <property type="match status" value="1"/>
</dbReference>
<dbReference type="Proteomes" id="UP000001555">
    <property type="component" value="Unassembled WGS sequence"/>
</dbReference>
<comment type="similarity">
    <text evidence="1">Belongs to the type-B carboxylesterase/lipase family.</text>
</comment>
<dbReference type="InParanoid" id="B7QL28"/>
<dbReference type="InterPro" id="IPR029058">
    <property type="entry name" value="AB_hydrolase_fold"/>
</dbReference>
<evidence type="ECO:0000259" key="5">
    <source>
        <dbReference type="Pfam" id="PF00135"/>
    </source>
</evidence>
<dbReference type="InterPro" id="IPR050654">
    <property type="entry name" value="AChE-related_enzymes"/>
</dbReference>
<dbReference type="PANTHER" id="PTHR43918:SF4">
    <property type="entry name" value="CARBOXYLIC ESTER HYDROLASE"/>
    <property type="match status" value="1"/>
</dbReference>
<evidence type="ECO:0000313" key="7">
    <source>
        <dbReference type="EnsemblMetazoa" id="ISCW023615-PA"/>
    </source>
</evidence>
<proteinExistence type="inferred from homology"/>
<sequence>MKQYLVNVSPGEKQGLTKAYLDYLSDRVFNCPAQLFCEKHAARNNVVYSFVFAHRSRKDGYPSWMGAPHHTTVPYLFLRPFIDKNKFTEEDRTLSEIFVRMITSFAKNGTPVLPDGMPWPNFTKKTPISIVVESNRFTPVHGYHTERCESWRKIL</sequence>
<evidence type="ECO:0000256" key="1">
    <source>
        <dbReference type="ARBA" id="ARBA00005964"/>
    </source>
</evidence>
<evidence type="ECO:0000256" key="4">
    <source>
        <dbReference type="ARBA" id="ARBA00023180"/>
    </source>
</evidence>
<dbReference type="EMBL" id="ABJB010306324">
    <property type="status" value="NOT_ANNOTATED_CDS"/>
    <property type="molecule type" value="Genomic_DNA"/>
</dbReference>
<gene>
    <name evidence="6" type="ORF">IscW_ISCW023615</name>
</gene>
<dbReference type="VEuPathDB" id="VectorBase:ISCW023615"/>